<keyword evidence="1" id="KW-0812">Transmembrane</keyword>
<evidence type="ECO:0000313" key="4">
    <source>
        <dbReference type="Proteomes" id="UP000005408"/>
    </source>
</evidence>
<sequence>MSECCRNNGDIVLCLANCVISRYVDKKLNEEPKKWVIIFVIRVWIGYAVDAGAVIFLWLKLGLPEWTDDYKVPILCYVGVVLLLLITLTVVAAKKWEAIANSYHPKIWRLIFVSFKMTTFVHALFVFYVADFREWYGSVTSVIAIIDMTLCVFEILRVLLCFCEFCPCAYHADPEASCLCFNCFKCREQERLRANQQYVHA</sequence>
<dbReference type="AlphaFoldDB" id="K1PIK6"/>
<evidence type="ECO:0008006" key="5">
    <source>
        <dbReference type="Google" id="ProtNLM"/>
    </source>
</evidence>
<keyword evidence="1" id="KW-1133">Transmembrane helix</keyword>
<dbReference type="EMBL" id="JH817979">
    <property type="protein sequence ID" value="EKC18714.1"/>
    <property type="molecule type" value="Genomic_DNA"/>
</dbReference>
<organism evidence="2">
    <name type="scientific">Magallana gigas</name>
    <name type="common">Pacific oyster</name>
    <name type="synonym">Crassostrea gigas</name>
    <dbReference type="NCBI Taxonomy" id="29159"/>
    <lineage>
        <taxon>Eukaryota</taxon>
        <taxon>Metazoa</taxon>
        <taxon>Spiralia</taxon>
        <taxon>Lophotrochozoa</taxon>
        <taxon>Mollusca</taxon>
        <taxon>Bivalvia</taxon>
        <taxon>Autobranchia</taxon>
        <taxon>Pteriomorphia</taxon>
        <taxon>Ostreida</taxon>
        <taxon>Ostreoidea</taxon>
        <taxon>Ostreidae</taxon>
        <taxon>Magallana</taxon>
    </lineage>
</organism>
<feature type="transmembrane region" description="Helical" evidence="1">
    <location>
        <begin position="70"/>
        <end position="90"/>
    </location>
</feature>
<protein>
    <recommendedName>
        <fullName evidence="5">XK-related protein</fullName>
    </recommendedName>
</protein>
<name>K1PIK6_MAGGI</name>
<dbReference type="Proteomes" id="UP000005408">
    <property type="component" value="Unassembled WGS sequence"/>
</dbReference>
<evidence type="ECO:0000313" key="3">
    <source>
        <dbReference type="EnsemblMetazoa" id="G25548.1:cds"/>
    </source>
</evidence>
<evidence type="ECO:0000313" key="2">
    <source>
        <dbReference type="EMBL" id="EKC18714.1"/>
    </source>
</evidence>
<keyword evidence="1" id="KW-0472">Membrane</keyword>
<keyword evidence="4" id="KW-1185">Reference proteome</keyword>
<feature type="transmembrane region" description="Helical" evidence="1">
    <location>
        <begin position="110"/>
        <end position="129"/>
    </location>
</feature>
<dbReference type="EnsemblMetazoa" id="G25548.1">
    <property type="protein sequence ID" value="G25548.1:cds"/>
    <property type="gene ID" value="G25548"/>
</dbReference>
<accession>K1PIK6</accession>
<feature type="transmembrane region" description="Helical" evidence="1">
    <location>
        <begin position="135"/>
        <end position="156"/>
    </location>
</feature>
<proteinExistence type="predicted"/>
<evidence type="ECO:0000256" key="1">
    <source>
        <dbReference type="SAM" id="Phobius"/>
    </source>
</evidence>
<reference evidence="3" key="2">
    <citation type="submission" date="2022-08" db="UniProtKB">
        <authorList>
            <consortium name="EnsemblMetazoa"/>
        </authorList>
    </citation>
    <scope>IDENTIFICATION</scope>
    <source>
        <strain evidence="3">05x7-T-G4-1.051#20</strain>
    </source>
</reference>
<gene>
    <name evidence="2" type="ORF">CGI_10011427</name>
</gene>
<dbReference type="HOGENOM" id="CLU_1361617_0_0_1"/>
<feature type="transmembrane region" description="Helical" evidence="1">
    <location>
        <begin position="35"/>
        <end position="58"/>
    </location>
</feature>
<reference evidence="2" key="1">
    <citation type="journal article" date="2012" name="Nature">
        <title>The oyster genome reveals stress adaptation and complexity of shell formation.</title>
        <authorList>
            <person name="Zhang G."/>
            <person name="Fang X."/>
            <person name="Guo X."/>
            <person name="Li L."/>
            <person name="Luo R."/>
            <person name="Xu F."/>
            <person name="Yang P."/>
            <person name="Zhang L."/>
            <person name="Wang X."/>
            <person name="Qi H."/>
            <person name="Xiong Z."/>
            <person name="Que H."/>
            <person name="Xie Y."/>
            <person name="Holland P.W."/>
            <person name="Paps J."/>
            <person name="Zhu Y."/>
            <person name="Wu F."/>
            <person name="Chen Y."/>
            <person name="Wang J."/>
            <person name="Peng C."/>
            <person name="Meng J."/>
            <person name="Yang L."/>
            <person name="Liu J."/>
            <person name="Wen B."/>
            <person name="Zhang N."/>
            <person name="Huang Z."/>
            <person name="Zhu Q."/>
            <person name="Feng Y."/>
            <person name="Mount A."/>
            <person name="Hedgecock D."/>
            <person name="Xu Z."/>
            <person name="Liu Y."/>
            <person name="Domazet-Loso T."/>
            <person name="Du Y."/>
            <person name="Sun X."/>
            <person name="Zhang S."/>
            <person name="Liu B."/>
            <person name="Cheng P."/>
            <person name="Jiang X."/>
            <person name="Li J."/>
            <person name="Fan D."/>
            <person name="Wang W."/>
            <person name="Fu W."/>
            <person name="Wang T."/>
            <person name="Wang B."/>
            <person name="Zhang J."/>
            <person name="Peng Z."/>
            <person name="Li Y."/>
            <person name="Li N."/>
            <person name="Wang J."/>
            <person name="Chen M."/>
            <person name="He Y."/>
            <person name="Tan F."/>
            <person name="Song X."/>
            <person name="Zheng Q."/>
            <person name="Huang R."/>
            <person name="Yang H."/>
            <person name="Du X."/>
            <person name="Chen L."/>
            <person name="Yang M."/>
            <person name="Gaffney P.M."/>
            <person name="Wang S."/>
            <person name="Luo L."/>
            <person name="She Z."/>
            <person name="Ming Y."/>
            <person name="Huang W."/>
            <person name="Zhang S."/>
            <person name="Huang B."/>
            <person name="Zhang Y."/>
            <person name="Qu T."/>
            <person name="Ni P."/>
            <person name="Miao G."/>
            <person name="Wang J."/>
            <person name="Wang Q."/>
            <person name="Steinberg C.E."/>
            <person name="Wang H."/>
            <person name="Li N."/>
            <person name="Qian L."/>
            <person name="Zhang G."/>
            <person name="Li Y."/>
            <person name="Yang H."/>
            <person name="Liu X."/>
            <person name="Wang J."/>
            <person name="Yin Y."/>
            <person name="Wang J."/>
        </authorList>
    </citation>
    <scope>NUCLEOTIDE SEQUENCE [LARGE SCALE GENOMIC DNA]</scope>
    <source>
        <strain evidence="2">05x7-T-G4-1.051#20</strain>
    </source>
</reference>